<gene>
    <name evidence="2" type="ORF">IC230_24165</name>
</gene>
<protein>
    <submittedName>
        <fullName evidence="2">GNAT family N-acetyltransferase</fullName>
    </submittedName>
</protein>
<dbReference type="PANTHER" id="PTHR39173">
    <property type="entry name" value="ACETYLTRANSFERASE"/>
    <property type="match status" value="1"/>
</dbReference>
<evidence type="ECO:0000259" key="1">
    <source>
        <dbReference type="PROSITE" id="PS51186"/>
    </source>
</evidence>
<dbReference type="PROSITE" id="PS51186">
    <property type="entry name" value="GNAT"/>
    <property type="match status" value="1"/>
</dbReference>
<dbReference type="GO" id="GO:0016747">
    <property type="term" value="F:acyltransferase activity, transferring groups other than amino-acyl groups"/>
    <property type="evidence" value="ECO:0007669"/>
    <property type="project" value="InterPro"/>
</dbReference>
<keyword evidence="3" id="KW-1185">Reference proteome</keyword>
<dbReference type="Pfam" id="PF13302">
    <property type="entry name" value="Acetyltransf_3"/>
    <property type="match status" value="1"/>
</dbReference>
<proteinExistence type="predicted"/>
<dbReference type="AlphaFoldDB" id="A0A927B5V8"/>
<accession>A0A927B5V8</accession>
<comment type="caution">
    <text evidence="2">The sequence shown here is derived from an EMBL/GenBank/DDBJ whole genome shotgun (WGS) entry which is preliminary data.</text>
</comment>
<feature type="domain" description="N-acetyltransferase" evidence="1">
    <location>
        <begin position="1"/>
        <end position="131"/>
    </location>
</feature>
<dbReference type="Proteomes" id="UP000653797">
    <property type="component" value="Unassembled WGS sequence"/>
</dbReference>
<reference evidence="2" key="1">
    <citation type="submission" date="2020-09" db="EMBL/GenBank/DDBJ databases">
        <authorList>
            <person name="Kim M.K."/>
        </authorList>
    </citation>
    <scope>NUCLEOTIDE SEQUENCE</scope>
    <source>
        <strain evidence="2">BT704</strain>
    </source>
</reference>
<sequence length="142" mass="16247">MTDSPIRLQFAQAFPADPDKGKVAAEHYAIVEKSSQQKAGAIRLRLSNEENILLYAGHIGYNVDESYRGHHYAAYACLALKSIALQHGFTELWITCDPDNQASRRTCERIGATLIEIIDLPEDLDMYQDGERQKCRYWWKLE</sequence>
<organism evidence="2 3">
    <name type="scientific">Spirosoma validum</name>
    <dbReference type="NCBI Taxonomy" id="2771355"/>
    <lineage>
        <taxon>Bacteria</taxon>
        <taxon>Pseudomonadati</taxon>
        <taxon>Bacteroidota</taxon>
        <taxon>Cytophagia</taxon>
        <taxon>Cytophagales</taxon>
        <taxon>Cytophagaceae</taxon>
        <taxon>Spirosoma</taxon>
    </lineage>
</organism>
<evidence type="ECO:0000313" key="2">
    <source>
        <dbReference type="EMBL" id="MBD2756015.1"/>
    </source>
</evidence>
<evidence type="ECO:0000313" key="3">
    <source>
        <dbReference type="Proteomes" id="UP000653797"/>
    </source>
</evidence>
<dbReference type="InterPro" id="IPR016181">
    <property type="entry name" value="Acyl_CoA_acyltransferase"/>
</dbReference>
<dbReference type="RefSeq" id="WP_191041632.1">
    <property type="nucleotide sequence ID" value="NZ_JACXAA010000010.1"/>
</dbReference>
<dbReference type="Gene3D" id="3.40.630.30">
    <property type="match status" value="1"/>
</dbReference>
<name>A0A927B5V8_9BACT</name>
<dbReference type="InterPro" id="IPR000182">
    <property type="entry name" value="GNAT_dom"/>
</dbReference>
<dbReference type="PANTHER" id="PTHR39173:SF1">
    <property type="entry name" value="ACETYLTRANSFERASE"/>
    <property type="match status" value="1"/>
</dbReference>
<dbReference type="EMBL" id="JACXAA010000010">
    <property type="protein sequence ID" value="MBD2756015.1"/>
    <property type="molecule type" value="Genomic_DNA"/>
</dbReference>
<dbReference type="SUPFAM" id="SSF55729">
    <property type="entry name" value="Acyl-CoA N-acyltransferases (Nat)"/>
    <property type="match status" value="1"/>
</dbReference>